<evidence type="ECO:0000313" key="3">
    <source>
        <dbReference type="Proteomes" id="UP000016638"/>
    </source>
</evidence>
<name>U2TWC0_9ACTN</name>
<proteinExistence type="predicted"/>
<evidence type="ECO:0008006" key="4">
    <source>
        <dbReference type="Google" id="ProtNLM"/>
    </source>
</evidence>
<dbReference type="Proteomes" id="UP000016638">
    <property type="component" value="Unassembled WGS sequence"/>
</dbReference>
<dbReference type="AlphaFoldDB" id="U2TWC0"/>
<evidence type="ECO:0000313" key="2">
    <source>
        <dbReference type="EMBL" id="ERL10610.1"/>
    </source>
</evidence>
<sequence length="329" mass="34926">MHRNTLIPSLLVSVLASFVAWSVIWTLQDRSARAHGIGDNPVMMGVRSSGVDEDSASDNVAGQFADILSRYGVAVIIDGNGDGHPVLEVLDPSGIVPWLSQYRGMLVPEDRPKAILFEGSYSEDRWEDGSSLTLLPNGSRVVGTVDSSCGNGILQAVCVPAAADHLDPGTYAFSSMPEGLIEELRPFLRSSGLEIASLRASPVWLELISSPMFVIASLLLAFGLLTVGVYWRTSLGNRSDDFRLVHMVGGSAHAMVRREFAGCVAHVLVGILLGAVASGMLTQLVSQSPPPEGSVGWLCLTTGLSAAALLFLNWLALRSSIANALGDRT</sequence>
<comment type="caution">
    <text evidence="2">The sequence shown here is derived from an EMBL/GenBank/DDBJ whole genome shotgun (WGS) entry which is preliminary data.</text>
</comment>
<organism evidence="2 3">
    <name type="scientific">Olsenella profusa F0195</name>
    <dbReference type="NCBI Taxonomy" id="1125712"/>
    <lineage>
        <taxon>Bacteria</taxon>
        <taxon>Bacillati</taxon>
        <taxon>Actinomycetota</taxon>
        <taxon>Coriobacteriia</taxon>
        <taxon>Coriobacteriales</taxon>
        <taxon>Atopobiaceae</taxon>
        <taxon>Olsenella</taxon>
    </lineage>
</organism>
<dbReference type="STRING" id="1125712.HMPREF1316_1044"/>
<keyword evidence="1" id="KW-1133">Transmembrane helix</keyword>
<dbReference type="OrthoDB" id="3227817at2"/>
<dbReference type="eggNOG" id="COG0577">
    <property type="taxonomic scope" value="Bacteria"/>
</dbReference>
<evidence type="ECO:0000256" key="1">
    <source>
        <dbReference type="SAM" id="Phobius"/>
    </source>
</evidence>
<feature type="transmembrane region" description="Helical" evidence="1">
    <location>
        <begin position="212"/>
        <end position="231"/>
    </location>
</feature>
<keyword evidence="1" id="KW-0472">Membrane</keyword>
<accession>U2TWC0</accession>
<keyword evidence="1" id="KW-0812">Transmembrane</keyword>
<feature type="transmembrane region" description="Helical" evidence="1">
    <location>
        <begin position="260"/>
        <end position="282"/>
    </location>
</feature>
<dbReference type="PATRIC" id="fig|1125712.3.peg.94"/>
<gene>
    <name evidence="2" type="ORF">HMPREF1316_1044</name>
</gene>
<reference evidence="2 3" key="1">
    <citation type="submission" date="2013-08" db="EMBL/GenBank/DDBJ databases">
        <authorList>
            <person name="Durkin A.S."/>
            <person name="Haft D.R."/>
            <person name="McCorrison J."/>
            <person name="Torralba M."/>
            <person name="Gillis M."/>
            <person name="Haft D.H."/>
            <person name="Methe B."/>
            <person name="Sutton G."/>
            <person name="Nelson K.E."/>
        </authorList>
    </citation>
    <scope>NUCLEOTIDE SEQUENCE [LARGE SCALE GENOMIC DNA]</scope>
    <source>
        <strain evidence="2 3">F0195</strain>
    </source>
</reference>
<feature type="transmembrane region" description="Helical" evidence="1">
    <location>
        <begin position="294"/>
        <end position="315"/>
    </location>
</feature>
<keyword evidence="3" id="KW-1185">Reference proteome</keyword>
<dbReference type="EMBL" id="AWEZ01000006">
    <property type="protein sequence ID" value="ERL10610.1"/>
    <property type="molecule type" value="Genomic_DNA"/>
</dbReference>
<protein>
    <recommendedName>
        <fullName evidence="4">Efflux ABC transporter, permease protein</fullName>
    </recommendedName>
</protein>